<comment type="caution">
    <text evidence="1">The sequence shown here is derived from an EMBL/GenBank/DDBJ whole genome shotgun (WGS) entry which is preliminary data.</text>
</comment>
<gene>
    <name evidence="1" type="ORF">FA95DRAFT_1148752</name>
</gene>
<sequence length="76" mass="8599">MPKGLTLGCLRAKVRMPRSAVVAVFSWGVTVSTSTDMRDRYSRSPKHRRIWQLCMFGPRCAQADLNAQLTEQSLTE</sequence>
<reference evidence="1" key="1">
    <citation type="submission" date="2021-02" db="EMBL/GenBank/DDBJ databases">
        <authorList>
            <consortium name="DOE Joint Genome Institute"/>
            <person name="Ahrendt S."/>
            <person name="Looney B.P."/>
            <person name="Miyauchi S."/>
            <person name="Morin E."/>
            <person name="Drula E."/>
            <person name="Courty P.E."/>
            <person name="Chicoki N."/>
            <person name="Fauchery L."/>
            <person name="Kohler A."/>
            <person name="Kuo A."/>
            <person name="Labutti K."/>
            <person name="Pangilinan J."/>
            <person name="Lipzen A."/>
            <person name="Riley R."/>
            <person name="Andreopoulos W."/>
            <person name="He G."/>
            <person name="Johnson J."/>
            <person name="Barry K.W."/>
            <person name="Grigoriev I.V."/>
            <person name="Nagy L."/>
            <person name="Hibbett D."/>
            <person name="Henrissat B."/>
            <person name="Matheny P.B."/>
            <person name="Labbe J."/>
            <person name="Martin F."/>
        </authorList>
    </citation>
    <scope>NUCLEOTIDE SEQUENCE</scope>
    <source>
        <strain evidence="1">FP105234-sp</strain>
    </source>
</reference>
<keyword evidence="2" id="KW-1185">Reference proteome</keyword>
<dbReference type="EMBL" id="MU275895">
    <property type="protein sequence ID" value="KAI0047941.1"/>
    <property type="molecule type" value="Genomic_DNA"/>
</dbReference>
<evidence type="ECO:0000313" key="1">
    <source>
        <dbReference type="EMBL" id="KAI0047941.1"/>
    </source>
</evidence>
<proteinExistence type="predicted"/>
<organism evidence="1 2">
    <name type="scientific">Auriscalpium vulgare</name>
    <dbReference type="NCBI Taxonomy" id="40419"/>
    <lineage>
        <taxon>Eukaryota</taxon>
        <taxon>Fungi</taxon>
        <taxon>Dikarya</taxon>
        <taxon>Basidiomycota</taxon>
        <taxon>Agaricomycotina</taxon>
        <taxon>Agaricomycetes</taxon>
        <taxon>Russulales</taxon>
        <taxon>Auriscalpiaceae</taxon>
        <taxon>Auriscalpium</taxon>
    </lineage>
</organism>
<name>A0ACB8RWF5_9AGAM</name>
<evidence type="ECO:0000313" key="2">
    <source>
        <dbReference type="Proteomes" id="UP000814033"/>
    </source>
</evidence>
<reference evidence="1" key="2">
    <citation type="journal article" date="2022" name="New Phytol.">
        <title>Evolutionary transition to the ectomycorrhizal habit in the genomes of a hyperdiverse lineage of mushroom-forming fungi.</title>
        <authorList>
            <person name="Looney B."/>
            <person name="Miyauchi S."/>
            <person name="Morin E."/>
            <person name="Drula E."/>
            <person name="Courty P.E."/>
            <person name="Kohler A."/>
            <person name="Kuo A."/>
            <person name="LaButti K."/>
            <person name="Pangilinan J."/>
            <person name="Lipzen A."/>
            <person name="Riley R."/>
            <person name="Andreopoulos W."/>
            <person name="He G."/>
            <person name="Johnson J."/>
            <person name="Nolan M."/>
            <person name="Tritt A."/>
            <person name="Barry K.W."/>
            <person name="Grigoriev I.V."/>
            <person name="Nagy L.G."/>
            <person name="Hibbett D."/>
            <person name="Henrissat B."/>
            <person name="Matheny P.B."/>
            <person name="Labbe J."/>
            <person name="Martin F.M."/>
        </authorList>
    </citation>
    <scope>NUCLEOTIDE SEQUENCE</scope>
    <source>
        <strain evidence="1">FP105234-sp</strain>
    </source>
</reference>
<accession>A0ACB8RWF5</accession>
<dbReference type="Proteomes" id="UP000814033">
    <property type="component" value="Unassembled WGS sequence"/>
</dbReference>
<protein>
    <submittedName>
        <fullName evidence="1">Uncharacterized protein</fullName>
    </submittedName>
</protein>